<comment type="caution">
    <text evidence="1">The sequence shown here is derived from an EMBL/GenBank/DDBJ whole genome shotgun (WGS) entry which is preliminary data.</text>
</comment>
<name>A0AAE1ABE5_9GAST</name>
<accession>A0AAE1ABE5</accession>
<dbReference type="Proteomes" id="UP001283361">
    <property type="component" value="Unassembled WGS sequence"/>
</dbReference>
<reference evidence="1" key="1">
    <citation type="journal article" date="2023" name="G3 (Bethesda)">
        <title>A reference genome for the long-term kleptoplast-retaining sea slug Elysia crispata morphotype clarki.</title>
        <authorList>
            <person name="Eastman K.E."/>
            <person name="Pendleton A.L."/>
            <person name="Shaikh M.A."/>
            <person name="Suttiyut T."/>
            <person name="Ogas R."/>
            <person name="Tomko P."/>
            <person name="Gavelis G."/>
            <person name="Widhalm J.R."/>
            <person name="Wisecaver J.H."/>
        </authorList>
    </citation>
    <scope>NUCLEOTIDE SEQUENCE</scope>
    <source>
        <strain evidence="1">ECLA1</strain>
    </source>
</reference>
<protein>
    <submittedName>
        <fullName evidence="1">Uncharacterized protein</fullName>
    </submittedName>
</protein>
<evidence type="ECO:0000313" key="2">
    <source>
        <dbReference type="Proteomes" id="UP001283361"/>
    </source>
</evidence>
<organism evidence="1 2">
    <name type="scientific">Elysia crispata</name>
    <name type="common">lettuce slug</name>
    <dbReference type="NCBI Taxonomy" id="231223"/>
    <lineage>
        <taxon>Eukaryota</taxon>
        <taxon>Metazoa</taxon>
        <taxon>Spiralia</taxon>
        <taxon>Lophotrochozoa</taxon>
        <taxon>Mollusca</taxon>
        <taxon>Gastropoda</taxon>
        <taxon>Heterobranchia</taxon>
        <taxon>Euthyneura</taxon>
        <taxon>Panpulmonata</taxon>
        <taxon>Sacoglossa</taxon>
        <taxon>Placobranchoidea</taxon>
        <taxon>Plakobranchidae</taxon>
        <taxon>Elysia</taxon>
    </lineage>
</organism>
<dbReference type="AlphaFoldDB" id="A0AAE1ABE5"/>
<gene>
    <name evidence="1" type="ORF">RRG08_009050</name>
</gene>
<sequence>MLWSEEGGVKVFKNLSFQLAIMVYSTDSLKVLWSLTTHVDVKLTVIGTSCLNFLRVIGDNLKNKLVSTDRHVLLLNEVDETFLTITLTVHRVKESEITSVTEV</sequence>
<proteinExistence type="predicted"/>
<keyword evidence="2" id="KW-1185">Reference proteome</keyword>
<evidence type="ECO:0000313" key="1">
    <source>
        <dbReference type="EMBL" id="KAK3784819.1"/>
    </source>
</evidence>
<dbReference type="EMBL" id="JAWDGP010002186">
    <property type="protein sequence ID" value="KAK3784819.1"/>
    <property type="molecule type" value="Genomic_DNA"/>
</dbReference>